<evidence type="ECO:0000313" key="2">
    <source>
        <dbReference type="Proteomes" id="UP000799755"/>
    </source>
</evidence>
<name>A0ACB6QGH7_9PLEO</name>
<organism evidence="1 2">
    <name type="scientific">Lindgomyces ingoldianus</name>
    <dbReference type="NCBI Taxonomy" id="673940"/>
    <lineage>
        <taxon>Eukaryota</taxon>
        <taxon>Fungi</taxon>
        <taxon>Dikarya</taxon>
        <taxon>Ascomycota</taxon>
        <taxon>Pezizomycotina</taxon>
        <taxon>Dothideomycetes</taxon>
        <taxon>Pleosporomycetidae</taxon>
        <taxon>Pleosporales</taxon>
        <taxon>Lindgomycetaceae</taxon>
        <taxon>Lindgomyces</taxon>
    </lineage>
</organism>
<feature type="non-terminal residue" evidence="1">
    <location>
        <position position="1"/>
    </location>
</feature>
<keyword evidence="2" id="KW-1185">Reference proteome</keyword>
<dbReference type="Proteomes" id="UP000799755">
    <property type="component" value="Unassembled WGS sequence"/>
</dbReference>
<proteinExistence type="predicted"/>
<gene>
    <name evidence="1" type="ORF">BDR25DRAFT_240717</name>
</gene>
<reference evidence="1" key="1">
    <citation type="journal article" date="2020" name="Stud. Mycol.">
        <title>101 Dothideomycetes genomes: a test case for predicting lifestyles and emergence of pathogens.</title>
        <authorList>
            <person name="Haridas S."/>
            <person name="Albert R."/>
            <person name="Binder M."/>
            <person name="Bloem J."/>
            <person name="Labutti K."/>
            <person name="Salamov A."/>
            <person name="Andreopoulos B."/>
            <person name="Baker S."/>
            <person name="Barry K."/>
            <person name="Bills G."/>
            <person name="Bluhm B."/>
            <person name="Cannon C."/>
            <person name="Castanera R."/>
            <person name="Culley D."/>
            <person name="Daum C."/>
            <person name="Ezra D."/>
            <person name="Gonzalez J."/>
            <person name="Henrissat B."/>
            <person name="Kuo A."/>
            <person name="Liang C."/>
            <person name="Lipzen A."/>
            <person name="Lutzoni F."/>
            <person name="Magnuson J."/>
            <person name="Mondo S."/>
            <person name="Nolan M."/>
            <person name="Ohm R."/>
            <person name="Pangilinan J."/>
            <person name="Park H.-J."/>
            <person name="Ramirez L."/>
            <person name="Alfaro M."/>
            <person name="Sun H."/>
            <person name="Tritt A."/>
            <person name="Yoshinaga Y."/>
            <person name="Zwiers L.-H."/>
            <person name="Turgeon B."/>
            <person name="Goodwin S."/>
            <person name="Spatafora J."/>
            <person name="Crous P."/>
            <person name="Grigoriev I."/>
        </authorList>
    </citation>
    <scope>NUCLEOTIDE SEQUENCE</scope>
    <source>
        <strain evidence="1">ATCC 200398</strain>
    </source>
</reference>
<sequence length="152" mass="17015">ICVASAFIFMVPILVLCRSLAFLWDKRIYSKCGSLNLTYLIRVIVITIEDITILALPMQMLWKLQVATKKKKKIGAIFISSISLGICLVYGVRLKYVLRLNQDNIMASIRMFVILGTMEPMLGIICACLPVLSAICTQGFQRAVLRSVQSEP</sequence>
<evidence type="ECO:0000313" key="1">
    <source>
        <dbReference type="EMBL" id="KAF2465217.1"/>
    </source>
</evidence>
<dbReference type="EMBL" id="MU003531">
    <property type="protein sequence ID" value="KAF2465217.1"/>
    <property type="molecule type" value="Genomic_DNA"/>
</dbReference>
<accession>A0ACB6QGH7</accession>
<comment type="caution">
    <text evidence="1">The sequence shown here is derived from an EMBL/GenBank/DDBJ whole genome shotgun (WGS) entry which is preliminary data.</text>
</comment>
<protein>
    <submittedName>
        <fullName evidence="1">Uncharacterized protein</fullName>
    </submittedName>
</protein>